<dbReference type="SMART" id="SM00465">
    <property type="entry name" value="GIYc"/>
    <property type="match status" value="1"/>
</dbReference>
<keyword evidence="5" id="KW-0234">DNA repair</keyword>
<dbReference type="GO" id="GO:0006289">
    <property type="term" value="P:nucleotide-excision repair"/>
    <property type="evidence" value="ECO:0007669"/>
    <property type="project" value="InterPro"/>
</dbReference>
<keyword evidence="6" id="KW-0742">SOS response</keyword>
<proteinExistence type="predicted"/>
<evidence type="ECO:0000256" key="5">
    <source>
        <dbReference type="ARBA" id="ARBA00023204"/>
    </source>
</evidence>
<evidence type="ECO:0000256" key="1">
    <source>
        <dbReference type="ARBA" id="ARBA00022490"/>
    </source>
</evidence>
<dbReference type="AlphaFoldDB" id="A0A740TUK9"/>
<dbReference type="InterPro" id="IPR036876">
    <property type="entry name" value="UVR_dom_sf"/>
</dbReference>
<dbReference type="FunFam" id="3.40.1440.10:FF:000001">
    <property type="entry name" value="UvrABC system protein C"/>
    <property type="match status" value="1"/>
</dbReference>
<evidence type="ECO:0000256" key="2">
    <source>
        <dbReference type="ARBA" id="ARBA00022763"/>
    </source>
</evidence>
<feature type="domain" description="GIY-YIG" evidence="8">
    <location>
        <begin position="12"/>
        <end position="91"/>
    </location>
</feature>
<accession>A0A740TUK9</accession>
<dbReference type="InterPro" id="IPR000305">
    <property type="entry name" value="GIY-YIG_endonuc"/>
</dbReference>
<dbReference type="PANTHER" id="PTHR30562:SF1">
    <property type="entry name" value="UVRABC SYSTEM PROTEIN C"/>
    <property type="match status" value="1"/>
</dbReference>
<keyword evidence="2" id="KW-0227">DNA damage</keyword>
<sequence length="356" mass="40983">MNLKEKVKQLPLSPGVYIMKDHHGIVIYVGKAKSLKKRVQTYFQNTASHPQKIKKMVANIDDFDYILTDTEFEAFMLECKLIKEWKPLFNKRMKSHLSYSYLAINMEGPYRKIYISAENTKGEGILYFGPYTSPIYVKKAIDNLKEYFHINCLHPLKGSPCLNYTLGKCNGLCLGGVAVDKYNAIFDKIIALLQGKDRSILEELEQKMMQASEGFDFEAAGRYRNYLKSFSILLYKENLIQFTEKNKNIAVIEHLDEGTSKLFLLKGHKIIYSEKYSAENSKRLGKILGSNILTHFRDLKHKESSAIGKEDLDEAQIMYSYLNGSRSKFMIIPDDWIDSVDNVKLDEAIVDLMQND</sequence>
<dbReference type="SUPFAM" id="SSF82771">
    <property type="entry name" value="GIY-YIG endonuclease"/>
    <property type="match status" value="1"/>
</dbReference>
<dbReference type="Pfam" id="PF02151">
    <property type="entry name" value="UVR"/>
    <property type="match status" value="1"/>
</dbReference>
<evidence type="ECO:0000259" key="8">
    <source>
        <dbReference type="PROSITE" id="PS50164"/>
    </source>
</evidence>
<reference evidence="9" key="2">
    <citation type="submission" date="2018-07" db="EMBL/GenBank/DDBJ databases">
        <authorList>
            <consortium name="NCBI Pathogen Detection Project"/>
        </authorList>
    </citation>
    <scope>NUCLEOTIDE SEQUENCE</scope>
    <source>
        <strain evidence="9">N26921</strain>
    </source>
</reference>
<dbReference type="SUPFAM" id="SSF46600">
    <property type="entry name" value="C-terminal UvrC-binding domain of UvrB"/>
    <property type="match status" value="1"/>
</dbReference>
<comment type="caution">
    <text evidence="9">The sequence shown here is derived from an EMBL/GenBank/DDBJ whole genome shotgun (WGS) entry which is preliminary data.</text>
</comment>
<keyword evidence="9" id="KW-0347">Helicase</keyword>
<dbReference type="GO" id="GO:0009380">
    <property type="term" value="C:excinuclease repair complex"/>
    <property type="evidence" value="ECO:0007669"/>
    <property type="project" value="TreeGrafter"/>
</dbReference>
<evidence type="ECO:0000259" key="7">
    <source>
        <dbReference type="PROSITE" id="PS50151"/>
    </source>
</evidence>
<dbReference type="InterPro" id="IPR050066">
    <property type="entry name" value="UvrABC_protein_C"/>
</dbReference>
<protein>
    <submittedName>
        <fullName evidence="9">DNA helicase UvrC</fullName>
    </submittedName>
</protein>
<dbReference type="PANTHER" id="PTHR30562">
    <property type="entry name" value="UVRC/OXIDOREDUCTASE"/>
    <property type="match status" value="1"/>
</dbReference>
<organism evidence="9">
    <name type="scientific">Salmonella enterica subsp. enterica serovar Typhimurium var. 5-</name>
    <dbReference type="NCBI Taxonomy" id="1620419"/>
    <lineage>
        <taxon>Bacteria</taxon>
        <taxon>Pseudomonadati</taxon>
        <taxon>Pseudomonadota</taxon>
        <taxon>Gammaproteobacteria</taxon>
        <taxon>Enterobacterales</taxon>
        <taxon>Enterobacteriaceae</taxon>
        <taxon>Salmonella</taxon>
    </lineage>
</organism>
<dbReference type="GO" id="GO:0009432">
    <property type="term" value="P:SOS response"/>
    <property type="evidence" value="ECO:0007669"/>
    <property type="project" value="UniProtKB-KW"/>
</dbReference>
<feature type="domain" description="UVR" evidence="7">
    <location>
        <begin position="198"/>
        <end position="233"/>
    </location>
</feature>
<reference evidence="9" key="1">
    <citation type="journal article" date="2018" name="Genome Biol.">
        <title>SKESA: strategic k-mer extension for scrupulous assemblies.</title>
        <authorList>
            <person name="Souvorov A."/>
            <person name="Agarwala R."/>
            <person name="Lipman D.J."/>
        </authorList>
    </citation>
    <scope>NUCLEOTIDE SEQUENCE</scope>
    <source>
        <strain evidence="9">N26921</strain>
    </source>
</reference>
<dbReference type="CDD" id="cd10434">
    <property type="entry name" value="GIY-YIG_UvrC_Cho"/>
    <property type="match status" value="1"/>
</dbReference>
<keyword evidence="9" id="KW-0547">Nucleotide-binding</keyword>
<keyword evidence="9" id="KW-0067">ATP-binding</keyword>
<dbReference type="Pfam" id="PF01541">
    <property type="entry name" value="GIY-YIG"/>
    <property type="match status" value="1"/>
</dbReference>
<dbReference type="PROSITE" id="PS50164">
    <property type="entry name" value="GIY_YIG"/>
    <property type="match status" value="1"/>
</dbReference>
<dbReference type="GO" id="GO:0004386">
    <property type="term" value="F:helicase activity"/>
    <property type="evidence" value="ECO:0007669"/>
    <property type="project" value="UniProtKB-KW"/>
</dbReference>
<evidence type="ECO:0000256" key="6">
    <source>
        <dbReference type="ARBA" id="ARBA00023236"/>
    </source>
</evidence>
<keyword evidence="9" id="KW-0378">Hydrolase</keyword>
<dbReference type="PROSITE" id="PS50151">
    <property type="entry name" value="UVR"/>
    <property type="match status" value="1"/>
</dbReference>
<dbReference type="InterPro" id="IPR001943">
    <property type="entry name" value="UVR_dom"/>
</dbReference>
<dbReference type="InterPro" id="IPR047296">
    <property type="entry name" value="GIY-YIG_UvrC_Cho"/>
</dbReference>
<evidence type="ECO:0000256" key="3">
    <source>
        <dbReference type="ARBA" id="ARBA00022769"/>
    </source>
</evidence>
<dbReference type="Gene3D" id="3.40.1440.10">
    <property type="entry name" value="GIY-YIG endonuclease"/>
    <property type="match status" value="1"/>
</dbReference>
<dbReference type="GO" id="GO:0004518">
    <property type="term" value="F:nuclease activity"/>
    <property type="evidence" value="ECO:0007669"/>
    <property type="project" value="UniProtKB-KW"/>
</dbReference>
<keyword evidence="4" id="KW-0267">Excision nuclease</keyword>
<evidence type="ECO:0000256" key="4">
    <source>
        <dbReference type="ARBA" id="ARBA00022881"/>
    </source>
</evidence>
<dbReference type="EMBL" id="DAATVL010000107">
    <property type="protein sequence ID" value="HAF0292656.1"/>
    <property type="molecule type" value="Genomic_DNA"/>
</dbReference>
<keyword evidence="1" id="KW-0963">Cytoplasm</keyword>
<evidence type="ECO:0000313" key="9">
    <source>
        <dbReference type="EMBL" id="HAF0292656.1"/>
    </source>
</evidence>
<name>A0A740TUK9_SALTM</name>
<gene>
    <name evidence="9" type="ORF">G9C53_005064</name>
</gene>
<dbReference type="InterPro" id="IPR035901">
    <property type="entry name" value="GIY-YIG_endonuc_sf"/>
</dbReference>
<keyword evidence="3" id="KW-0228">DNA excision</keyword>